<gene>
    <name evidence="6" type="ORF">CVLEPA_LOCUS10003</name>
</gene>
<dbReference type="Gene3D" id="2.10.25.10">
    <property type="entry name" value="Laminin"/>
    <property type="match status" value="1"/>
</dbReference>
<keyword evidence="2" id="KW-0325">Glycoprotein</keyword>
<dbReference type="CDD" id="cd00041">
    <property type="entry name" value="CUB"/>
    <property type="match status" value="1"/>
</dbReference>
<dbReference type="SUPFAM" id="SSF49854">
    <property type="entry name" value="Spermadhesin, CUB domain"/>
    <property type="match status" value="1"/>
</dbReference>
<reference evidence="6 7" key="1">
    <citation type="submission" date="2024-02" db="EMBL/GenBank/DDBJ databases">
        <authorList>
            <person name="Daric V."/>
            <person name="Darras S."/>
        </authorList>
    </citation>
    <scope>NUCLEOTIDE SEQUENCE [LARGE SCALE GENOMIC DNA]</scope>
</reference>
<dbReference type="PROSITE" id="PS51233">
    <property type="entry name" value="VWFD"/>
    <property type="match status" value="1"/>
</dbReference>
<dbReference type="InterPro" id="IPR035914">
    <property type="entry name" value="Sperma_CUB_dom_sf"/>
</dbReference>
<evidence type="ECO:0000313" key="7">
    <source>
        <dbReference type="Proteomes" id="UP001642483"/>
    </source>
</evidence>
<evidence type="ECO:0000256" key="2">
    <source>
        <dbReference type="ARBA" id="ARBA00023180"/>
    </source>
</evidence>
<dbReference type="InterPro" id="IPR002919">
    <property type="entry name" value="TIL_dom"/>
</dbReference>
<dbReference type="SUPFAM" id="SSF57567">
    <property type="entry name" value="Serine protease inhibitors"/>
    <property type="match status" value="1"/>
</dbReference>
<keyword evidence="1" id="KW-1015">Disulfide bond</keyword>
<dbReference type="InterPro" id="IPR001846">
    <property type="entry name" value="VWF_type-D"/>
</dbReference>
<feature type="domain" description="VWFD" evidence="5">
    <location>
        <begin position="1"/>
        <end position="79"/>
    </location>
</feature>
<dbReference type="Pfam" id="PF00094">
    <property type="entry name" value="VWD"/>
    <property type="match status" value="1"/>
</dbReference>
<dbReference type="Gene3D" id="2.60.120.290">
    <property type="entry name" value="Spermadhesin, CUB domain"/>
    <property type="match status" value="1"/>
</dbReference>
<keyword evidence="7" id="KW-1185">Reference proteome</keyword>
<dbReference type="InterPro" id="IPR014853">
    <property type="entry name" value="VWF/SSPO/ZAN-like_Cys-rich_dom"/>
</dbReference>
<feature type="domain" description="CUB" evidence="4">
    <location>
        <begin position="306"/>
        <end position="428"/>
    </location>
</feature>
<dbReference type="Pfam" id="PF08742">
    <property type="entry name" value="C8"/>
    <property type="match status" value="1"/>
</dbReference>
<comment type="caution">
    <text evidence="6">The sequence shown here is derived from an EMBL/GenBank/DDBJ whole genome shotgun (WGS) entry which is preliminary data.</text>
</comment>
<dbReference type="PANTHER" id="PTHR11339">
    <property type="entry name" value="EXTRACELLULAR MATRIX GLYCOPROTEIN RELATED"/>
    <property type="match status" value="1"/>
</dbReference>
<evidence type="ECO:0000313" key="6">
    <source>
        <dbReference type="EMBL" id="CAK8679751.1"/>
    </source>
</evidence>
<dbReference type="PANTHER" id="PTHR11339:SF373">
    <property type="entry name" value="VWFD DOMAIN-CONTAINING PROTEIN"/>
    <property type="match status" value="1"/>
</dbReference>
<name>A0ABP0FJD5_CLALP</name>
<sequence>MVFSTKFGLTVDSNGNRIIVILPSTYKEMINGLCGNYNDDESDDLEKSDATTTDDVNEFGDSHQVGDCGDETPDPIVCSPEDKEKWNRLNFCGAMDLLDDSCKNSVDFDTYKESCLFDACATDGNEEVITQIIESLIKECQEHDVKVCNWRQILNRPGMECLSNSHYEGCASPCTDTCANPTASSDCSIPGTVEDCVCNEGYIKDCNRCIPTSECGSVVDGTYVSNVCPTGVPNPVIPTEPPIMGCLKPYLPRRTFDPDKPVYDEGDTICVRCEIGTRIARVASTTAMCRADGNLKARKKLSSGQCEELPCLFEMKSRIAFYRTNRPRTLYSRCQSSCRTFTAHDAKFIKLQFIFFELEGSTGSPILQPGDKCEHDWMQIKDGDKLSERFCGSDVPSDYISTNNSVTIFFTSDNEHEFKGFLVRSRHLDWFDYVAE</sequence>
<dbReference type="InterPro" id="IPR000859">
    <property type="entry name" value="CUB_dom"/>
</dbReference>
<dbReference type="InterPro" id="IPR050780">
    <property type="entry name" value="Mucin_vWF_Thrombospondin_sf"/>
</dbReference>
<dbReference type="Proteomes" id="UP001642483">
    <property type="component" value="Unassembled WGS sequence"/>
</dbReference>
<dbReference type="Pfam" id="PF01826">
    <property type="entry name" value="TIL"/>
    <property type="match status" value="1"/>
</dbReference>
<dbReference type="SMART" id="SM00042">
    <property type="entry name" value="CUB"/>
    <property type="match status" value="1"/>
</dbReference>
<dbReference type="PROSITE" id="PS01180">
    <property type="entry name" value="CUB"/>
    <property type="match status" value="1"/>
</dbReference>
<evidence type="ECO:0000259" key="5">
    <source>
        <dbReference type="PROSITE" id="PS51233"/>
    </source>
</evidence>
<comment type="caution">
    <text evidence="3">Lacks conserved residue(s) required for the propagation of feature annotation.</text>
</comment>
<evidence type="ECO:0000256" key="1">
    <source>
        <dbReference type="ARBA" id="ARBA00023157"/>
    </source>
</evidence>
<dbReference type="EMBL" id="CAWYQH010000068">
    <property type="protein sequence ID" value="CAK8679751.1"/>
    <property type="molecule type" value="Genomic_DNA"/>
</dbReference>
<dbReference type="Pfam" id="PF00431">
    <property type="entry name" value="CUB"/>
    <property type="match status" value="1"/>
</dbReference>
<dbReference type="CDD" id="cd19941">
    <property type="entry name" value="TIL"/>
    <property type="match status" value="1"/>
</dbReference>
<evidence type="ECO:0000256" key="3">
    <source>
        <dbReference type="PROSITE-ProRule" id="PRU00059"/>
    </source>
</evidence>
<accession>A0ABP0FJD5</accession>
<organism evidence="6 7">
    <name type="scientific">Clavelina lepadiformis</name>
    <name type="common">Light-bulb sea squirt</name>
    <name type="synonym">Ascidia lepadiformis</name>
    <dbReference type="NCBI Taxonomy" id="159417"/>
    <lineage>
        <taxon>Eukaryota</taxon>
        <taxon>Metazoa</taxon>
        <taxon>Chordata</taxon>
        <taxon>Tunicata</taxon>
        <taxon>Ascidiacea</taxon>
        <taxon>Aplousobranchia</taxon>
        <taxon>Clavelinidae</taxon>
        <taxon>Clavelina</taxon>
    </lineage>
</organism>
<evidence type="ECO:0000259" key="4">
    <source>
        <dbReference type="PROSITE" id="PS01180"/>
    </source>
</evidence>
<dbReference type="SMART" id="SM00832">
    <property type="entry name" value="C8"/>
    <property type="match status" value="1"/>
</dbReference>
<protein>
    <submittedName>
        <fullName evidence="6">Uncharacterized protein</fullName>
    </submittedName>
</protein>
<proteinExistence type="predicted"/>
<dbReference type="InterPro" id="IPR036084">
    <property type="entry name" value="Ser_inhib-like_sf"/>
</dbReference>